<accession>A0AAW0CE81</accession>
<dbReference type="AlphaFoldDB" id="A0AAW0CE81"/>
<evidence type="ECO:0000313" key="1">
    <source>
        <dbReference type="EMBL" id="KAK7038324.1"/>
    </source>
</evidence>
<dbReference type="Proteomes" id="UP001362999">
    <property type="component" value="Unassembled WGS sequence"/>
</dbReference>
<name>A0AAW0CE81_9AGAR</name>
<keyword evidence="2" id="KW-1185">Reference proteome</keyword>
<organism evidence="1 2">
    <name type="scientific">Favolaschia claudopus</name>
    <dbReference type="NCBI Taxonomy" id="2862362"/>
    <lineage>
        <taxon>Eukaryota</taxon>
        <taxon>Fungi</taxon>
        <taxon>Dikarya</taxon>
        <taxon>Basidiomycota</taxon>
        <taxon>Agaricomycotina</taxon>
        <taxon>Agaricomycetes</taxon>
        <taxon>Agaricomycetidae</taxon>
        <taxon>Agaricales</taxon>
        <taxon>Marasmiineae</taxon>
        <taxon>Mycenaceae</taxon>
        <taxon>Favolaschia</taxon>
    </lineage>
</organism>
<evidence type="ECO:0000313" key="2">
    <source>
        <dbReference type="Proteomes" id="UP001362999"/>
    </source>
</evidence>
<comment type="caution">
    <text evidence="1">The sequence shown here is derived from an EMBL/GenBank/DDBJ whole genome shotgun (WGS) entry which is preliminary data.</text>
</comment>
<proteinExistence type="predicted"/>
<protein>
    <submittedName>
        <fullName evidence="1">Uncharacterized protein</fullName>
    </submittedName>
</protein>
<sequence>MARPRGDWDWCLVMPEVDCLNRHDVASSIKLRFAETHSTWRLLLVFHRPRLPGFQLQLVSVSETILLRLIGGGMSSMPTPDLASIFDLPSSLSKLTQYVERARDFRFSGVQIDFPVAVKASKVGEAGSQSGRVSFTAYWTFAAELRLFAWTPLLSLGREATYIQISTVRVGVSFLINPSSQTNPARWNLCACRYSCGLQPPPLSYTHQSASLLTVSRRRRGPSSRPTTLESGALSCVLPWLPWQRCSSADSFSIRSHCYHSDFFIIQVPRSHESPLPRQRSPYWAQESCSTHEFPKR</sequence>
<gene>
    <name evidence="1" type="ORF">R3P38DRAFT_543141</name>
</gene>
<reference evidence="1 2" key="1">
    <citation type="journal article" date="2024" name="J Genomics">
        <title>Draft genome sequencing and assembly of Favolaschia claudopus CIRM-BRFM 2984 isolated from oak limbs.</title>
        <authorList>
            <person name="Navarro D."/>
            <person name="Drula E."/>
            <person name="Chaduli D."/>
            <person name="Cazenave R."/>
            <person name="Ahrendt S."/>
            <person name="Wang J."/>
            <person name="Lipzen A."/>
            <person name="Daum C."/>
            <person name="Barry K."/>
            <person name="Grigoriev I.V."/>
            <person name="Favel A."/>
            <person name="Rosso M.N."/>
            <person name="Martin F."/>
        </authorList>
    </citation>
    <scope>NUCLEOTIDE SEQUENCE [LARGE SCALE GENOMIC DNA]</scope>
    <source>
        <strain evidence="1 2">CIRM-BRFM 2984</strain>
    </source>
</reference>
<dbReference type="EMBL" id="JAWWNJ010000017">
    <property type="protein sequence ID" value="KAK7038324.1"/>
    <property type="molecule type" value="Genomic_DNA"/>
</dbReference>